<name>A0A511UNI5_9GAMM</name>
<protein>
    <recommendedName>
        <fullName evidence="1">Transposase DDE domain-containing protein</fullName>
    </recommendedName>
</protein>
<dbReference type="EMBL" id="BJXV01000001">
    <property type="protein sequence ID" value="GEN26712.1"/>
    <property type="molecule type" value="Genomic_DNA"/>
</dbReference>
<evidence type="ECO:0000313" key="2">
    <source>
        <dbReference type="EMBL" id="GEN26712.1"/>
    </source>
</evidence>
<sequence>MILREALDNSGVIGALEDHLIDPRDPLRVRHSLASQLRTVVLQRAMGWGDLNDTDVLGHDPLWRLACSDARSLVPLEEARPSQATLSRLITCLSQPDNLDTVHEGLLRLAIWRFNSLPDVTPYTANTPMTLDIDGLPIEVFGHQGGSVYNGYAGARIYSTLIASIAETGDMVGGLLREGNAGPAENADTWIPHLVQRLMEGTHRDVDQFRVRLDAGFTDGETLRALDSKDIAYLGRLKSNKTLLTLAAPYLKRPPGRPPETPREWCHDLDYQAGSWEPPRRVVLIVQEKTDDLLPHAFFLVTNLSRYDYPPEKVLALYRKRGKAEAHMGELKSALDLHLSSTDRGHLTVQDVMARNQVNLLLSLTAYQVLYSVRCVMERHAGHGWSLMKLREQVLKVAAMFTVKARQIRVRLGVAANKWWPRLLPGIRRLQPLPD</sequence>
<reference evidence="2 3" key="1">
    <citation type="submission" date="2019-07" db="EMBL/GenBank/DDBJ databases">
        <title>Whole genome shotgun sequence of Halomonas variabilis NBRC 102410.</title>
        <authorList>
            <person name="Hosoyama A."/>
            <person name="Uohara A."/>
            <person name="Ohji S."/>
            <person name="Ichikawa N."/>
        </authorList>
    </citation>
    <scope>NUCLEOTIDE SEQUENCE [LARGE SCALE GENOMIC DNA]</scope>
    <source>
        <strain evidence="2 3">NBRC 102410</strain>
    </source>
</reference>
<dbReference type="InterPro" id="IPR047960">
    <property type="entry name" value="Transpos_IS1380"/>
</dbReference>
<keyword evidence="3" id="KW-1185">Reference proteome</keyword>
<evidence type="ECO:0000313" key="3">
    <source>
        <dbReference type="Proteomes" id="UP000321303"/>
    </source>
</evidence>
<dbReference type="InterPro" id="IPR025668">
    <property type="entry name" value="Tnp_DDE_dom"/>
</dbReference>
<dbReference type="NCBIfam" id="NF033539">
    <property type="entry name" value="transpos_IS1380"/>
    <property type="match status" value="1"/>
</dbReference>
<evidence type="ECO:0000259" key="1">
    <source>
        <dbReference type="Pfam" id="PF13701"/>
    </source>
</evidence>
<feature type="domain" description="Transposase DDE" evidence="1">
    <location>
        <begin position="1"/>
        <end position="413"/>
    </location>
</feature>
<dbReference type="InterPro" id="IPR012337">
    <property type="entry name" value="RNaseH-like_sf"/>
</dbReference>
<proteinExistence type="predicted"/>
<gene>
    <name evidence="2" type="ORF">HVA01_03580</name>
</gene>
<dbReference type="SUPFAM" id="SSF53098">
    <property type="entry name" value="Ribonuclease H-like"/>
    <property type="match status" value="1"/>
</dbReference>
<dbReference type="Proteomes" id="UP000321303">
    <property type="component" value="Unassembled WGS sequence"/>
</dbReference>
<dbReference type="AlphaFoldDB" id="A0A511UNI5"/>
<dbReference type="Pfam" id="PF13701">
    <property type="entry name" value="DDE_Tnp_1_4"/>
    <property type="match status" value="1"/>
</dbReference>
<comment type="caution">
    <text evidence="2">The sequence shown here is derived from an EMBL/GenBank/DDBJ whole genome shotgun (WGS) entry which is preliminary data.</text>
</comment>
<accession>A0A511UNI5</accession>
<organism evidence="2 3">
    <name type="scientific">Halovibrio variabilis</name>
    <dbReference type="NCBI Taxonomy" id="31910"/>
    <lineage>
        <taxon>Bacteria</taxon>
        <taxon>Pseudomonadati</taxon>
        <taxon>Pseudomonadota</taxon>
        <taxon>Gammaproteobacteria</taxon>
        <taxon>Oceanospirillales</taxon>
        <taxon>Halomonadaceae</taxon>
        <taxon>Halovibrio</taxon>
    </lineage>
</organism>